<dbReference type="GO" id="GO:0010181">
    <property type="term" value="F:FMN binding"/>
    <property type="evidence" value="ECO:0007669"/>
    <property type="project" value="InterPro"/>
</dbReference>
<proteinExistence type="predicted"/>
<dbReference type="PANTHER" id="PTHR39201">
    <property type="entry name" value="EXPORTED PROTEIN-RELATED"/>
    <property type="match status" value="1"/>
</dbReference>
<evidence type="ECO:0000256" key="2">
    <source>
        <dbReference type="SAM" id="SignalP"/>
    </source>
</evidence>
<dbReference type="Gene3D" id="3.40.50.360">
    <property type="match status" value="1"/>
</dbReference>
<evidence type="ECO:0000313" key="4">
    <source>
        <dbReference type="EMBL" id="HIX60033.1"/>
    </source>
</evidence>
<reference evidence="4" key="1">
    <citation type="journal article" date="2021" name="PeerJ">
        <title>Extensive microbial diversity within the chicken gut microbiome revealed by metagenomics and culture.</title>
        <authorList>
            <person name="Gilroy R."/>
            <person name="Ravi A."/>
            <person name="Getino M."/>
            <person name="Pursley I."/>
            <person name="Horton D.L."/>
            <person name="Alikhan N.F."/>
            <person name="Baker D."/>
            <person name="Gharbi K."/>
            <person name="Hall N."/>
            <person name="Watson M."/>
            <person name="Adriaenssens E.M."/>
            <person name="Foster-Nyarko E."/>
            <person name="Jarju S."/>
            <person name="Secka A."/>
            <person name="Antonio M."/>
            <person name="Oren A."/>
            <person name="Chaudhuri R.R."/>
            <person name="La Ragione R."/>
            <person name="Hildebrand F."/>
            <person name="Pallen M.J."/>
        </authorList>
    </citation>
    <scope>NUCLEOTIDE SEQUENCE</scope>
    <source>
        <strain evidence="4">ChiSjej1B19-8411</strain>
    </source>
</reference>
<evidence type="ECO:0000256" key="1">
    <source>
        <dbReference type="SAM" id="MobiDB-lite"/>
    </source>
</evidence>
<dbReference type="NCBIfam" id="NF005389">
    <property type="entry name" value="PRK06934.1"/>
    <property type="match status" value="1"/>
</dbReference>
<evidence type="ECO:0000313" key="5">
    <source>
        <dbReference type="Proteomes" id="UP000886817"/>
    </source>
</evidence>
<feature type="signal peptide" evidence="2">
    <location>
        <begin position="1"/>
        <end position="22"/>
    </location>
</feature>
<comment type="caution">
    <text evidence="4">The sequence shown here is derived from an EMBL/GenBank/DDBJ whole genome shotgun (WGS) entry which is preliminary data.</text>
</comment>
<feature type="domain" description="Flavodoxin-like" evidence="3">
    <location>
        <begin position="112"/>
        <end position="253"/>
    </location>
</feature>
<dbReference type="AlphaFoldDB" id="A0A9D1WJ52"/>
<dbReference type="Proteomes" id="UP000886817">
    <property type="component" value="Unassembled WGS sequence"/>
</dbReference>
<dbReference type="PROSITE" id="PS51257">
    <property type="entry name" value="PROKAR_LIPOPROTEIN"/>
    <property type="match status" value="1"/>
</dbReference>
<dbReference type="EMBL" id="DXEX01000210">
    <property type="protein sequence ID" value="HIX60033.1"/>
    <property type="molecule type" value="Genomic_DNA"/>
</dbReference>
<evidence type="ECO:0000259" key="3">
    <source>
        <dbReference type="Pfam" id="PF12682"/>
    </source>
</evidence>
<keyword evidence="2" id="KW-0732">Signal</keyword>
<dbReference type="GO" id="GO:0016651">
    <property type="term" value="F:oxidoreductase activity, acting on NAD(P)H"/>
    <property type="evidence" value="ECO:0007669"/>
    <property type="project" value="UniProtKB-ARBA"/>
</dbReference>
<organism evidence="4 5">
    <name type="scientific">Candidatus Blautia gallistercoris</name>
    <dbReference type="NCBI Taxonomy" id="2838490"/>
    <lineage>
        <taxon>Bacteria</taxon>
        <taxon>Bacillati</taxon>
        <taxon>Bacillota</taxon>
        <taxon>Clostridia</taxon>
        <taxon>Lachnospirales</taxon>
        <taxon>Lachnospiraceae</taxon>
        <taxon>Blautia</taxon>
    </lineage>
</organism>
<dbReference type="Pfam" id="PF12682">
    <property type="entry name" value="Flavodoxin_4"/>
    <property type="match status" value="1"/>
</dbReference>
<protein>
    <submittedName>
        <fullName evidence="4">Flavodoxin</fullName>
    </submittedName>
</protein>
<gene>
    <name evidence="4" type="ORF">IAA45_10020</name>
</gene>
<dbReference type="InterPro" id="IPR008254">
    <property type="entry name" value="Flavodoxin/NO_synth"/>
</dbReference>
<dbReference type="PANTHER" id="PTHR39201:SF1">
    <property type="entry name" value="FLAVODOXIN-LIKE DOMAIN-CONTAINING PROTEIN"/>
    <property type="match status" value="1"/>
</dbReference>
<sequence length="259" mass="27677">MGFKKKYAAFALTAALAVSLGACGTAGEAETEQSTVQTEAAQESQTEGDAEGSDAAQESAESETGEGQTEDGQQASGQGSRILIAYFTAAENSGVDAVSSASYSEVNGEDKGRMQALAEMIQEETGGDLFSIRTDVVYPADGGELIDYAAQEQDEDARPELTSHIENLDDYDVIFVGYPNWWGDMPQALYSFFDEYDFSGKTIVPFNSHNGSRFSNTISTIAELEPDATVIEDGFTVNERDVPDAASDIADWVSGLDLD</sequence>
<dbReference type="SUPFAM" id="SSF52218">
    <property type="entry name" value="Flavoproteins"/>
    <property type="match status" value="1"/>
</dbReference>
<feature type="chain" id="PRO_5039520618" evidence="2">
    <location>
        <begin position="23"/>
        <end position="259"/>
    </location>
</feature>
<reference evidence="4" key="2">
    <citation type="submission" date="2021-04" db="EMBL/GenBank/DDBJ databases">
        <authorList>
            <person name="Gilroy R."/>
        </authorList>
    </citation>
    <scope>NUCLEOTIDE SEQUENCE</scope>
    <source>
        <strain evidence="4">ChiSjej1B19-8411</strain>
    </source>
</reference>
<accession>A0A9D1WJ52</accession>
<feature type="compositionally biased region" description="Polar residues" evidence="1">
    <location>
        <begin position="65"/>
        <end position="76"/>
    </location>
</feature>
<dbReference type="InterPro" id="IPR029039">
    <property type="entry name" value="Flavoprotein-like_sf"/>
</dbReference>
<name>A0A9D1WJ52_9FIRM</name>
<feature type="compositionally biased region" description="Polar residues" evidence="1">
    <location>
        <begin position="32"/>
        <end position="45"/>
    </location>
</feature>
<feature type="region of interest" description="Disordered" evidence="1">
    <location>
        <begin position="24"/>
        <end position="76"/>
    </location>
</feature>